<keyword evidence="3" id="KW-1185">Reference proteome</keyword>
<dbReference type="EMBL" id="QWET01000013">
    <property type="protein sequence ID" value="RIH64109.1"/>
    <property type="molecule type" value="Genomic_DNA"/>
</dbReference>
<dbReference type="AlphaFoldDB" id="A0A399CXF7"/>
<feature type="transmembrane region" description="Helical" evidence="1">
    <location>
        <begin position="12"/>
        <end position="35"/>
    </location>
</feature>
<dbReference type="Proteomes" id="UP000266441">
    <property type="component" value="Unassembled WGS sequence"/>
</dbReference>
<organism evidence="2 3">
    <name type="scientific">Mariniphaga sediminis</name>
    <dbReference type="NCBI Taxonomy" id="1628158"/>
    <lineage>
        <taxon>Bacteria</taxon>
        <taxon>Pseudomonadati</taxon>
        <taxon>Bacteroidota</taxon>
        <taxon>Bacteroidia</taxon>
        <taxon>Marinilabiliales</taxon>
        <taxon>Prolixibacteraceae</taxon>
        <taxon>Mariniphaga</taxon>
    </lineage>
</organism>
<dbReference type="RefSeq" id="WP_119350941.1">
    <property type="nucleotide sequence ID" value="NZ_QWET01000013.1"/>
</dbReference>
<evidence type="ECO:0000256" key="1">
    <source>
        <dbReference type="SAM" id="Phobius"/>
    </source>
</evidence>
<dbReference type="InterPro" id="IPR016195">
    <property type="entry name" value="Pol/histidinol_Pase-like"/>
</dbReference>
<dbReference type="SUPFAM" id="SSF89550">
    <property type="entry name" value="PHP domain-like"/>
    <property type="match status" value="1"/>
</dbReference>
<accession>A0A399CXF7</accession>
<sequence length="437" mass="50349">MKVLRSFFKGVKYFVFLFFGMLLIIFIVLFIPPIWRNLVTYPGLEKKVAAFNKLRKEPPRMTELNTYRGILHAHSFWSHDSEGTLHDLIPAAKNNGIEFIFLTDHPHGNLDTFPRGYSGMFDGVLIEPGSEKKELGVWPLDSAVINWGTDKDTLIKQVVSSGGMVVYVHTEEAHNWGNPFYQGMEIYNFHTDVKDEKWLPHIANFLVNGKRYRHWALREVFDEQKTILARWDSLNNHRKIFGYSAVDTHENMNIRARKMDNGFIQWVGPNANPFDTVSVNFWNSWLFHEPDENGWVFRFMIDTYNEGFGYITNYVLADTLSVSSISSNIKRGHLYAAFKSLGDAKGFLYWSKNTGNETSGILGDSVSINQAASLHAISPLPGRFRLLRNGETVDTSAETYEYTWNKPLERGAYRMEIHVDVNGTLTPWLYTNPIYIY</sequence>
<gene>
    <name evidence="2" type="ORF">D1164_16240</name>
</gene>
<name>A0A399CXF7_9BACT</name>
<comment type="caution">
    <text evidence="2">The sequence shown here is derived from an EMBL/GenBank/DDBJ whole genome shotgun (WGS) entry which is preliminary data.</text>
</comment>
<keyword evidence="1" id="KW-1133">Transmembrane helix</keyword>
<keyword evidence="1" id="KW-0812">Transmembrane</keyword>
<evidence type="ECO:0008006" key="4">
    <source>
        <dbReference type="Google" id="ProtNLM"/>
    </source>
</evidence>
<proteinExistence type="predicted"/>
<protein>
    <recommendedName>
        <fullName evidence="4">Polymerase/histidinol phosphatase N-terminal domain-containing protein</fullName>
    </recommendedName>
</protein>
<evidence type="ECO:0000313" key="3">
    <source>
        <dbReference type="Proteomes" id="UP000266441"/>
    </source>
</evidence>
<reference evidence="2 3" key="1">
    <citation type="journal article" date="2015" name="Int. J. Syst. Evol. Microbiol.">
        <title>Mariniphaga sediminis sp. nov., isolated from coastal sediment.</title>
        <authorList>
            <person name="Wang F.Q."/>
            <person name="Shen Q.Y."/>
            <person name="Chen G.J."/>
            <person name="Du Z.J."/>
        </authorList>
    </citation>
    <scope>NUCLEOTIDE SEQUENCE [LARGE SCALE GENOMIC DNA]</scope>
    <source>
        <strain evidence="2 3">SY21</strain>
    </source>
</reference>
<dbReference type="Gene3D" id="3.20.20.140">
    <property type="entry name" value="Metal-dependent hydrolases"/>
    <property type="match status" value="1"/>
</dbReference>
<keyword evidence="1" id="KW-0472">Membrane</keyword>
<evidence type="ECO:0000313" key="2">
    <source>
        <dbReference type="EMBL" id="RIH64109.1"/>
    </source>
</evidence>